<protein>
    <recommendedName>
        <fullName evidence="6">Tyrosine-protein kinase ephrin type A/B receptor-like domain-containing protein</fullName>
    </recommendedName>
</protein>
<reference evidence="5" key="1">
    <citation type="submission" date="2024-06" db="EMBL/GenBank/DDBJ databases">
        <title>Multi-omics analyses provide insights into the biosynthesis of the anticancer antibiotic pleurotin in Hohenbuehelia grisea.</title>
        <authorList>
            <person name="Weaver J.A."/>
            <person name="Alberti F."/>
        </authorList>
    </citation>
    <scope>NUCLEOTIDE SEQUENCE [LARGE SCALE GENOMIC DNA]</scope>
    <source>
        <strain evidence="5">T-177</strain>
    </source>
</reference>
<evidence type="ECO:0000256" key="1">
    <source>
        <dbReference type="SAM" id="SignalP"/>
    </source>
</evidence>
<keyword evidence="1" id="KW-0732">Signal</keyword>
<organism evidence="4 5">
    <name type="scientific">Hohenbuehelia grisea</name>
    <dbReference type="NCBI Taxonomy" id="104357"/>
    <lineage>
        <taxon>Eukaryota</taxon>
        <taxon>Fungi</taxon>
        <taxon>Dikarya</taxon>
        <taxon>Basidiomycota</taxon>
        <taxon>Agaricomycotina</taxon>
        <taxon>Agaricomycetes</taxon>
        <taxon>Agaricomycetidae</taxon>
        <taxon>Agaricales</taxon>
        <taxon>Pleurotineae</taxon>
        <taxon>Pleurotaceae</taxon>
        <taxon>Hohenbuehelia</taxon>
    </lineage>
</organism>
<evidence type="ECO:0000313" key="4">
    <source>
        <dbReference type="EMBL" id="KAL0948755.1"/>
    </source>
</evidence>
<dbReference type="Gene3D" id="2.10.50.10">
    <property type="entry name" value="Tumor Necrosis Factor Receptor, subunit A, domain 2"/>
    <property type="match status" value="2"/>
</dbReference>
<accession>A0ABR3IZF4</accession>
<dbReference type="PANTHER" id="PTHR46967:SF2">
    <property type="entry name" value="SUSHI, VON WILLEBRAND FACTOR TYPE A, EGF AND PENTRAXIN DOMAIN-CONTAINING PROTEIN 1-LIKE"/>
    <property type="match status" value="1"/>
</dbReference>
<keyword evidence="5" id="KW-1185">Reference proteome</keyword>
<dbReference type="InterPro" id="IPR011641">
    <property type="entry name" value="Tyr-kin_ephrin_A/B_rcpt-like"/>
</dbReference>
<feature type="signal peptide" evidence="1">
    <location>
        <begin position="1"/>
        <end position="20"/>
    </location>
</feature>
<dbReference type="Proteomes" id="UP001556367">
    <property type="component" value="Unassembled WGS sequence"/>
</dbReference>
<evidence type="ECO:0000313" key="5">
    <source>
        <dbReference type="Proteomes" id="UP001556367"/>
    </source>
</evidence>
<dbReference type="EMBL" id="JASNQZ010000012">
    <property type="protein sequence ID" value="KAL0948755.1"/>
    <property type="molecule type" value="Genomic_DNA"/>
</dbReference>
<gene>
    <name evidence="4" type="ORF">HGRIS_008886</name>
</gene>
<dbReference type="InterPro" id="IPR009030">
    <property type="entry name" value="Growth_fac_rcpt_cys_sf"/>
</dbReference>
<dbReference type="SUPFAM" id="SSF57184">
    <property type="entry name" value="Growth factor receptor domain"/>
    <property type="match status" value="1"/>
</dbReference>
<dbReference type="SMART" id="SM01411">
    <property type="entry name" value="Ephrin_rec_like"/>
    <property type="match status" value="3"/>
</dbReference>
<evidence type="ECO:0000259" key="3">
    <source>
        <dbReference type="Pfam" id="PF21671"/>
    </source>
</evidence>
<feature type="chain" id="PRO_5045165155" description="Tyrosine-protein kinase ephrin type A/B receptor-like domain-containing protein" evidence="1">
    <location>
        <begin position="21"/>
        <end position="348"/>
    </location>
</feature>
<proteinExistence type="predicted"/>
<feature type="domain" description="Tyrosine-protein kinase ephrin type A/B receptor-like" evidence="2">
    <location>
        <begin position="41"/>
        <end position="88"/>
    </location>
</feature>
<name>A0ABR3IZF4_9AGAR</name>
<evidence type="ECO:0000259" key="2">
    <source>
        <dbReference type="Pfam" id="PF07699"/>
    </source>
</evidence>
<feature type="domain" description="Protein CPL1-like" evidence="3">
    <location>
        <begin position="253"/>
        <end position="320"/>
    </location>
</feature>
<evidence type="ECO:0008006" key="6">
    <source>
        <dbReference type="Google" id="ProtNLM"/>
    </source>
</evidence>
<dbReference type="PANTHER" id="PTHR46967">
    <property type="entry name" value="INSULIN-LIKE GROWTH FACTOR BINDING PROTEIN,N-TERMINAL"/>
    <property type="match status" value="1"/>
</dbReference>
<dbReference type="Pfam" id="PF07699">
    <property type="entry name" value="Ephrin_rec_like"/>
    <property type="match status" value="1"/>
</dbReference>
<comment type="caution">
    <text evidence="4">The sequence shown here is derived from an EMBL/GenBank/DDBJ whole genome shotgun (WGS) entry which is preliminary data.</text>
</comment>
<sequence>MLKRILVISYILISLQVAALQDHTASSHHAKRTTPQDCVAGQYFEASSSSCQSCPAGSYTKESRQTSCMLARTGYYIPNSGATSEMQCSAGSYTSSRGATECAPCPAGYKCPSSACQTPQKCSPGTFTSTTGNTSCQNCRPGTFNSVEGATDCCSCCAGWLNDNSGLVNCRQCPHQTPYSSPGSSSTSACSSTLGMYAPVSSCSQTGRFCPQTYANGPSNMVRRELKPRECAQPGYKACPVYKRGAKLTPSGIECVNVQNDLWSCGGCTSVTTENGYSEDGGRDCSSIPNVGTVSCRGGDCVIESCKPRYGLSADRTRCVSLLSVHRHAHARMAKRVLGHIAVAAAEF</sequence>
<dbReference type="InterPro" id="IPR048661">
    <property type="entry name" value="CPL1-like"/>
</dbReference>
<dbReference type="Pfam" id="PF21671">
    <property type="entry name" value="CPL1-like"/>
    <property type="match status" value="1"/>
</dbReference>